<organism evidence="4 5">
    <name type="scientific">Vibrio navarrensis</name>
    <dbReference type="NCBI Taxonomy" id="29495"/>
    <lineage>
        <taxon>Bacteria</taxon>
        <taxon>Pseudomonadati</taxon>
        <taxon>Pseudomonadota</taxon>
        <taxon>Gammaproteobacteria</taxon>
        <taxon>Vibrionales</taxon>
        <taxon>Vibrionaceae</taxon>
        <taxon>Vibrio</taxon>
    </lineage>
</organism>
<protein>
    <submittedName>
        <fullName evidence="4">ADP-ribosylglycohydrolase family protein</fullName>
    </submittedName>
</protein>
<sequence length="548" mass="61301">MNNYRKTATINSALWAAYGDALGFITELANSSGTIKTRSGAMIITNTVPWKRKLDGIYGTQVQLPAGTYSDDTQLRLSTSRSINGRGYFDVEAFAKCELPVWLSYALGAGRGTKIATNNLIKKSINWFSNFYSNKSTNYIHGGGNGAAMRIQPHVWAATDLTDLETYIIDVIRNSVVTHGHPRAIAGAMFHSLSLARILRNEKISIDTLKDDARICSRAPFFIIKDDMLETFWSHQWEAESGQSLDSAFSDVADELLRDLEVASEWIQSNQVDYRTLSELLGLKDESQRGSGSKTALAASLLMLKSYKIDDHKALFIDVVNELRTDTDTIATMFGALYGASSTIPPYGPVQDAEYIVSEAQRMYEISMGNNVKSFIYPDALSWNPSRTALDNVTLSDDQLFIALFGNLTPLSDAFEEKKKDFLYKWYRTPQGFSILLKRRILEGFSEKQLGFFPSSQINGLYDKVVDRNESPKSVEMQMQSYETENIQQAPSKLIDMKVLAREAIDSNFDDALIGKHIKILANKRNYAIESVIAYSSIIAHALSNRQK</sequence>
<dbReference type="AlphaFoldDB" id="A0AAI9CYD1"/>
<evidence type="ECO:0000256" key="1">
    <source>
        <dbReference type="ARBA" id="ARBA00010702"/>
    </source>
</evidence>
<dbReference type="Gene3D" id="1.10.4080.10">
    <property type="entry name" value="ADP-ribosylation/Crystallin J1"/>
    <property type="match status" value="1"/>
</dbReference>
<feature type="binding site" evidence="3">
    <location>
        <position position="71"/>
    </location>
    <ligand>
        <name>Mg(2+)</name>
        <dbReference type="ChEBI" id="CHEBI:18420"/>
        <label>1</label>
    </ligand>
</feature>
<dbReference type="GO" id="GO:0046872">
    <property type="term" value="F:metal ion binding"/>
    <property type="evidence" value="ECO:0007669"/>
    <property type="project" value="UniProtKB-KW"/>
</dbReference>
<evidence type="ECO:0000256" key="3">
    <source>
        <dbReference type="PIRSR" id="PIRSR605502-1"/>
    </source>
</evidence>
<evidence type="ECO:0000256" key="2">
    <source>
        <dbReference type="ARBA" id="ARBA00022801"/>
    </source>
</evidence>
<dbReference type="PANTHER" id="PTHR16222:SF24">
    <property type="entry name" value="ADP-RIBOSYLHYDROLASE ARH3"/>
    <property type="match status" value="1"/>
</dbReference>
<feature type="binding site" evidence="3">
    <location>
        <position position="72"/>
    </location>
    <ligand>
        <name>Mg(2+)</name>
        <dbReference type="ChEBI" id="CHEBI:18420"/>
        <label>1</label>
    </ligand>
</feature>
<keyword evidence="3" id="KW-0460">Magnesium</keyword>
<dbReference type="SUPFAM" id="SSF101478">
    <property type="entry name" value="ADP-ribosylglycohydrolase"/>
    <property type="match status" value="1"/>
</dbReference>
<dbReference type="Proteomes" id="UP001253463">
    <property type="component" value="Unassembled WGS sequence"/>
</dbReference>
<dbReference type="InterPro" id="IPR036705">
    <property type="entry name" value="Ribosyl_crysJ1_sf"/>
</dbReference>
<comment type="similarity">
    <text evidence="1">Belongs to the ADP-ribosylglycohydrolase family.</text>
</comment>
<keyword evidence="2" id="KW-0378">Hydrolase</keyword>
<dbReference type="InterPro" id="IPR005502">
    <property type="entry name" value="Ribosyl_crysJ1"/>
</dbReference>
<evidence type="ECO:0000313" key="5">
    <source>
        <dbReference type="Proteomes" id="UP001253463"/>
    </source>
</evidence>
<gene>
    <name evidence="4" type="ORF">RZY48_003988</name>
</gene>
<keyword evidence="3" id="KW-0479">Metal-binding</keyword>
<accession>A0AAI9CYD1</accession>
<dbReference type="Pfam" id="PF03747">
    <property type="entry name" value="ADP_ribosyl_GH"/>
    <property type="match status" value="1"/>
</dbReference>
<proteinExistence type="inferred from homology"/>
<feature type="binding site" evidence="3">
    <location>
        <position position="70"/>
    </location>
    <ligand>
        <name>Mg(2+)</name>
        <dbReference type="ChEBI" id="CHEBI:18420"/>
        <label>1</label>
    </ligand>
</feature>
<feature type="binding site" evidence="3">
    <location>
        <position position="329"/>
    </location>
    <ligand>
        <name>Mg(2+)</name>
        <dbReference type="ChEBI" id="CHEBI:18420"/>
        <label>1</label>
    </ligand>
</feature>
<feature type="binding site" evidence="3">
    <location>
        <position position="328"/>
    </location>
    <ligand>
        <name>Mg(2+)</name>
        <dbReference type="ChEBI" id="CHEBI:18420"/>
        <label>1</label>
    </ligand>
</feature>
<dbReference type="InterPro" id="IPR050792">
    <property type="entry name" value="ADP-ribosylglycohydrolase"/>
</dbReference>
<evidence type="ECO:0000313" key="4">
    <source>
        <dbReference type="EMBL" id="ELN6934494.1"/>
    </source>
</evidence>
<reference evidence="4" key="1">
    <citation type="submission" date="2023-10" db="EMBL/GenBank/DDBJ databases">
        <authorList>
            <consortium name="PulseNet: The National Subtyping Network for Foodborne Disease Surveillance"/>
        </authorList>
    </citation>
    <scope>NUCLEOTIDE SEQUENCE</scope>
    <source>
        <strain evidence="4">PNUSAV004886</strain>
    </source>
</reference>
<comment type="cofactor">
    <cofactor evidence="3">
        <name>Mg(2+)</name>
        <dbReference type="ChEBI" id="CHEBI:18420"/>
    </cofactor>
    <text evidence="3">Binds 2 magnesium ions per subunit.</text>
</comment>
<feature type="binding site" evidence="3">
    <location>
        <position position="326"/>
    </location>
    <ligand>
        <name>Mg(2+)</name>
        <dbReference type="ChEBI" id="CHEBI:18420"/>
        <label>1</label>
    </ligand>
</feature>
<dbReference type="EMBL" id="ABNSCA010000024">
    <property type="protein sequence ID" value="ELN6934494.1"/>
    <property type="molecule type" value="Genomic_DNA"/>
</dbReference>
<dbReference type="PANTHER" id="PTHR16222">
    <property type="entry name" value="ADP-RIBOSYLGLYCOHYDROLASE"/>
    <property type="match status" value="1"/>
</dbReference>
<dbReference type="GO" id="GO:0016787">
    <property type="term" value="F:hydrolase activity"/>
    <property type="evidence" value="ECO:0007669"/>
    <property type="project" value="UniProtKB-KW"/>
</dbReference>
<comment type="caution">
    <text evidence="4">The sequence shown here is derived from an EMBL/GenBank/DDBJ whole genome shotgun (WGS) entry which is preliminary data.</text>
</comment>
<name>A0AAI9CYD1_9VIBR</name>